<dbReference type="EMBL" id="CM044703">
    <property type="protein sequence ID" value="KAI5670145.1"/>
    <property type="molecule type" value="Genomic_DNA"/>
</dbReference>
<proteinExistence type="predicted"/>
<sequence>MDHLAYDLCFEVQKDERLLIRRSNLGTQRSPVHGSPRASRFKKSKIFLSFAALIFSFNPLNLIMESQIHCLNPRLVSRISQRKPTYLCSFLLSPRPRVHKITSVSSYNHGKQISASTATTQTPISKPENIYAVNFQTLSSCKLGISRYPDFEYNAEGGRGTGTATRKSIDKDSNGEISVEFDLKTLYIPPLTSSTTKFLGLPLPPFLRIDITPEMFHGSIIPETGQVDLEFQAKFVFSVGTVYRAPPLMVKTVLTSEESRGTIRRGRGKKLDEGGKCKLVGVAMVQPIDDIFMDTFLGLPTECLADLTAIISVSDNQENV</sequence>
<keyword evidence="2" id="KW-1185">Reference proteome</keyword>
<name>A0ACC0BBW6_CATRO</name>
<comment type="caution">
    <text evidence="1">The sequence shown here is derived from an EMBL/GenBank/DDBJ whole genome shotgun (WGS) entry which is preliminary data.</text>
</comment>
<accession>A0ACC0BBW6</accession>
<dbReference type="Proteomes" id="UP001060085">
    <property type="component" value="Linkage Group LG03"/>
</dbReference>
<reference evidence="2" key="1">
    <citation type="journal article" date="2023" name="Nat. Plants">
        <title>Single-cell RNA sequencing provides a high-resolution roadmap for understanding the multicellular compartmentation of specialized metabolism.</title>
        <authorList>
            <person name="Sun S."/>
            <person name="Shen X."/>
            <person name="Li Y."/>
            <person name="Li Y."/>
            <person name="Wang S."/>
            <person name="Li R."/>
            <person name="Zhang H."/>
            <person name="Shen G."/>
            <person name="Guo B."/>
            <person name="Wei J."/>
            <person name="Xu J."/>
            <person name="St-Pierre B."/>
            <person name="Chen S."/>
            <person name="Sun C."/>
        </authorList>
    </citation>
    <scope>NUCLEOTIDE SEQUENCE [LARGE SCALE GENOMIC DNA]</scope>
</reference>
<evidence type="ECO:0000313" key="2">
    <source>
        <dbReference type="Proteomes" id="UP001060085"/>
    </source>
</evidence>
<evidence type="ECO:0000313" key="1">
    <source>
        <dbReference type="EMBL" id="KAI5670145.1"/>
    </source>
</evidence>
<organism evidence="1 2">
    <name type="scientific">Catharanthus roseus</name>
    <name type="common">Madagascar periwinkle</name>
    <name type="synonym">Vinca rosea</name>
    <dbReference type="NCBI Taxonomy" id="4058"/>
    <lineage>
        <taxon>Eukaryota</taxon>
        <taxon>Viridiplantae</taxon>
        <taxon>Streptophyta</taxon>
        <taxon>Embryophyta</taxon>
        <taxon>Tracheophyta</taxon>
        <taxon>Spermatophyta</taxon>
        <taxon>Magnoliopsida</taxon>
        <taxon>eudicotyledons</taxon>
        <taxon>Gunneridae</taxon>
        <taxon>Pentapetalae</taxon>
        <taxon>asterids</taxon>
        <taxon>lamiids</taxon>
        <taxon>Gentianales</taxon>
        <taxon>Apocynaceae</taxon>
        <taxon>Rauvolfioideae</taxon>
        <taxon>Vinceae</taxon>
        <taxon>Catharanthinae</taxon>
        <taxon>Catharanthus</taxon>
    </lineage>
</organism>
<protein>
    <submittedName>
        <fullName evidence="1">Uncharacterized protein</fullName>
    </submittedName>
</protein>
<gene>
    <name evidence="1" type="ORF">M9H77_10509</name>
</gene>